<dbReference type="Pfam" id="PF13489">
    <property type="entry name" value="Methyltransf_23"/>
    <property type="match status" value="1"/>
</dbReference>
<feature type="non-terminal residue" evidence="1">
    <location>
        <position position="1"/>
    </location>
</feature>
<sequence length="296" mass="34204">CWMGIGRSAVALLYELKGEHPFHGSILELGKQSLYVNGYELPKIANRFGHTIDISDITMDANGEYLNNSYDDVVLFKKLGFNDISSLDISPYEGADYIHDLNTPIPESLKGKFDFIYDGGTMEHLFNIPQCLWNIHDLLKPGGLVMHCSPSHNNVDHGFYMFSPTLFWDYYTQNNYDIVRSQIFEHRSEHSLQYKMDWTIYDYQPGCIESLAGKGWGRKKLGIWFVAKKHEESTRDIVPQQGKYLAIWENQIAFNPYQDRYDTISFKNVLRRILYLVPGMKRLITAINGWAKALHA</sequence>
<reference evidence="1" key="1">
    <citation type="submission" date="2018-05" db="EMBL/GenBank/DDBJ databases">
        <authorList>
            <person name="Lanie J.A."/>
            <person name="Ng W.-L."/>
            <person name="Kazmierczak K.M."/>
            <person name="Andrzejewski T.M."/>
            <person name="Davidsen T.M."/>
            <person name="Wayne K.J."/>
            <person name="Tettelin H."/>
            <person name="Glass J.I."/>
            <person name="Rusch D."/>
            <person name="Podicherti R."/>
            <person name="Tsui H.-C.T."/>
            <person name="Winkler M.E."/>
        </authorList>
    </citation>
    <scope>NUCLEOTIDE SEQUENCE</scope>
</reference>
<name>A0A382U483_9ZZZZ</name>
<evidence type="ECO:0000313" key="1">
    <source>
        <dbReference type="EMBL" id="SVD28725.1"/>
    </source>
</evidence>
<dbReference type="AlphaFoldDB" id="A0A382U483"/>
<proteinExistence type="predicted"/>
<protein>
    <recommendedName>
        <fullName evidence="2">Methyltransferase type 11 domain-containing protein</fullName>
    </recommendedName>
</protein>
<evidence type="ECO:0008006" key="2">
    <source>
        <dbReference type="Google" id="ProtNLM"/>
    </source>
</evidence>
<feature type="non-terminal residue" evidence="1">
    <location>
        <position position="296"/>
    </location>
</feature>
<accession>A0A382U483</accession>
<dbReference type="Gene3D" id="3.40.50.150">
    <property type="entry name" value="Vaccinia Virus protein VP39"/>
    <property type="match status" value="1"/>
</dbReference>
<dbReference type="SUPFAM" id="SSF53335">
    <property type="entry name" value="S-adenosyl-L-methionine-dependent methyltransferases"/>
    <property type="match status" value="1"/>
</dbReference>
<organism evidence="1">
    <name type="scientific">marine metagenome</name>
    <dbReference type="NCBI Taxonomy" id="408172"/>
    <lineage>
        <taxon>unclassified sequences</taxon>
        <taxon>metagenomes</taxon>
        <taxon>ecological metagenomes</taxon>
    </lineage>
</organism>
<gene>
    <name evidence="1" type="ORF">METZ01_LOCUS381579</name>
</gene>
<dbReference type="EMBL" id="UINC01141156">
    <property type="protein sequence ID" value="SVD28725.1"/>
    <property type="molecule type" value="Genomic_DNA"/>
</dbReference>
<dbReference type="InterPro" id="IPR029063">
    <property type="entry name" value="SAM-dependent_MTases_sf"/>
</dbReference>